<feature type="region of interest" description="Disordered" evidence="1">
    <location>
        <begin position="1"/>
        <end position="72"/>
    </location>
</feature>
<feature type="compositionally biased region" description="Polar residues" evidence="1">
    <location>
        <begin position="1"/>
        <end position="20"/>
    </location>
</feature>
<dbReference type="Proteomes" id="UP000823388">
    <property type="component" value="Chromosome 4K"/>
</dbReference>
<accession>A0A8T0TLN9</accession>
<protein>
    <submittedName>
        <fullName evidence="2">Uncharacterized protein</fullName>
    </submittedName>
</protein>
<evidence type="ECO:0000256" key="1">
    <source>
        <dbReference type="SAM" id="MobiDB-lite"/>
    </source>
</evidence>
<name>A0A8T0TLN9_PANVG</name>
<sequence length="72" mass="7428">MSSLLAATEASLPSNTTPTKITLGVPEPADTPQSTRNNAHDQDKTLIAAPDAPGNSSTKTQKSTTKKVPSIP</sequence>
<feature type="compositionally biased region" description="Low complexity" evidence="1">
    <location>
        <begin position="56"/>
        <end position="72"/>
    </location>
</feature>
<evidence type="ECO:0000313" key="3">
    <source>
        <dbReference type="Proteomes" id="UP000823388"/>
    </source>
</evidence>
<reference evidence="2" key="1">
    <citation type="submission" date="2020-05" db="EMBL/GenBank/DDBJ databases">
        <title>WGS assembly of Panicum virgatum.</title>
        <authorList>
            <person name="Lovell J.T."/>
            <person name="Jenkins J."/>
            <person name="Shu S."/>
            <person name="Juenger T.E."/>
            <person name="Schmutz J."/>
        </authorList>
    </citation>
    <scope>NUCLEOTIDE SEQUENCE</scope>
    <source>
        <strain evidence="2">AP13</strain>
    </source>
</reference>
<evidence type="ECO:0000313" key="2">
    <source>
        <dbReference type="EMBL" id="KAG2610598.1"/>
    </source>
</evidence>
<gene>
    <name evidence="2" type="ORF">PVAP13_4KG202106</name>
</gene>
<dbReference type="EMBL" id="CM029043">
    <property type="protein sequence ID" value="KAG2610598.1"/>
    <property type="molecule type" value="Genomic_DNA"/>
</dbReference>
<organism evidence="2 3">
    <name type="scientific">Panicum virgatum</name>
    <name type="common">Blackwell switchgrass</name>
    <dbReference type="NCBI Taxonomy" id="38727"/>
    <lineage>
        <taxon>Eukaryota</taxon>
        <taxon>Viridiplantae</taxon>
        <taxon>Streptophyta</taxon>
        <taxon>Embryophyta</taxon>
        <taxon>Tracheophyta</taxon>
        <taxon>Spermatophyta</taxon>
        <taxon>Magnoliopsida</taxon>
        <taxon>Liliopsida</taxon>
        <taxon>Poales</taxon>
        <taxon>Poaceae</taxon>
        <taxon>PACMAD clade</taxon>
        <taxon>Panicoideae</taxon>
        <taxon>Panicodae</taxon>
        <taxon>Paniceae</taxon>
        <taxon>Panicinae</taxon>
        <taxon>Panicum</taxon>
        <taxon>Panicum sect. Hiantes</taxon>
    </lineage>
</organism>
<comment type="caution">
    <text evidence="2">The sequence shown here is derived from an EMBL/GenBank/DDBJ whole genome shotgun (WGS) entry which is preliminary data.</text>
</comment>
<dbReference type="AlphaFoldDB" id="A0A8T0TLN9"/>
<proteinExistence type="predicted"/>
<keyword evidence="3" id="KW-1185">Reference proteome</keyword>